<sequence>MEPLDPKHLRTAHSRPAQVRQASAKYAERRQREGWRRIAVWVPEADVERVKKFAAQCGEISGREKQK</sequence>
<accession>A0A4R6FFP4</accession>
<keyword evidence="2" id="KW-0804">Transcription</keyword>
<gene>
    <name evidence="4" type="ORF">EV664_1129</name>
</gene>
<dbReference type="AlphaFoldDB" id="A0A4R6FFP4"/>
<evidence type="ECO:0000256" key="2">
    <source>
        <dbReference type="ARBA" id="ARBA00023163"/>
    </source>
</evidence>
<name>A0A4R6FFP4_9SPHN</name>
<evidence type="ECO:0000256" key="3">
    <source>
        <dbReference type="SAM" id="MobiDB-lite"/>
    </source>
</evidence>
<keyword evidence="5" id="KW-1185">Reference proteome</keyword>
<comment type="caution">
    <text evidence="4">The sequence shown here is derived from an EMBL/GenBank/DDBJ whole genome shotgun (WGS) entry which is preliminary data.</text>
</comment>
<keyword evidence="1" id="KW-0805">Transcription regulation</keyword>
<proteinExistence type="predicted"/>
<protein>
    <recommendedName>
        <fullName evidence="6">DUF3018 family protein</fullName>
    </recommendedName>
</protein>
<feature type="region of interest" description="Disordered" evidence="3">
    <location>
        <begin position="1"/>
        <end position="25"/>
    </location>
</feature>
<evidence type="ECO:0000256" key="1">
    <source>
        <dbReference type="ARBA" id="ARBA00023015"/>
    </source>
</evidence>
<dbReference type="InterPro" id="IPR053721">
    <property type="entry name" value="Fimbrial_Adhesin_Reg"/>
</dbReference>
<evidence type="ECO:0000313" key="5">
    <source>
        <dbReference type="Proteomes" id="UP000295493"/>
    </source>
</evidence>
<dbReference type="Proteomes" id="UP000295493">
    <property type="component" value="Unassembled WGS sequence"/>
</dbReference>
<organism evidence="4 5">
    <name type="scientific">Stakelama pacifica</name>
    <dbReference type="NCBI Taxonomy" id="517720"/>
    <lineage>
        <taxon>Bacteria</taxon>
        <taxon>Pseudomonadati</taxon>
        <taxon>Pseudomonadota</taxon>
        <taxon>Alphaproteobacteria</taxon>
        <taxon>Sphingomonadales</taxon>
        <taxon>Sphingomonadaceae</taxon>
        <taxon>Stakelama</taxon>
    </lineage>
</organism>
<dbReference type="Gene3D" id="1.10.10.2690">
    <property type="match status" value="1"/>
</dbReference>
<evidence type="ECO:0008006" key="6">
    <source>
        <dbReference type="Google" id="ProtNLM"/>
    </source>
</evidence>
<dbReference type="EMBL" id="SNWD01000012">
    <property type="protein sequence ID" value="TDN79530.1"/>
    <property type="molecule type" value="Genomic_DNA"/>
</dbReference>
<evidence type="ECO:0000313" key="4">
    <source>
        <dbReference type="EMBL" id="TDN79530.1"/>
    </source>
</evidence>
<reference evidence="4 5" key="1">
    <citation type="submission" date="2019-03" db="EMBL/GenBank/DDBJ databases">
        <title>Genomic Encyclopedia of Type Strains, Phase IV (KMG-IV): sequencing the most valuable type-strain genomes for metagenomic binning, comparative biology and taxonomic classification.</title>
        <authorList>
            <person name="Goeker M."/>
        </authorList>
    </citation>
    <scope>NUCLEOTIDE SEQUENCE [LARGE SCALE GENOMIC DNA]</scope>
    <source>
        <strain evidence="4 5">DSM 25059</strain>
    </source>
</reference>